<evidence type="ECO:0000256" key="1">
    <source>
        <dbReference type="ARBA" id="ARBA00022729"/>
    </source>
</evidence>
<dbReference type="NCBIfam" id="TIGR04183">
    <property type="entry name" value="Por_Secre_tail"/>
    <property type="match status" value="1"/>
</dbReference>
<evidence type="ECO:0000313" key="4">
    <source>
        <dbReference type="EMBL" id="SDK38695.1"/>
    </source>
</evidence>
<keyword evidence="1 2" id="KW-0732">Signal</keyword>
<dbReference type="EMBL" id="FNEZ01000006">
    <property type="protein sequence ID" value="SDK38695.1"/>
    <property type="molecule type" value="Genomic_DNA"/>
</dbReference>
<dbReference type="Pfam" id="PF18962">
    <property type="entry name" value="Por_Secre_tail"/>
    <property type="match status" value="1"/>
</dbReference>
<dbReference type="SUPFAM" id="SSF101898">
    <property type="entry name" value="NHL repeat"/>
    <property type="match status" value="1"/>
</dbReference>
<evidence type="ECO:0000259" key="3">
    <source>
        <dbReference type="Pfam" id="PF18962"/>
    </source>
</evidence>
<feature type="signal peptide" evidence="2">
    <location>
        <begin position="1"/>
        <end position="22"/>
    </location>
</feature>
<dbReference type="InterPro" id="IPR026444">
    <property type="entry name" value="Secre_tail"/>
</dbReference>
<protein>
    <submittedName>
        <fullName evidence="4">Delta-60 repeat domain-containing protein/Por secretion system C-terminal sorting domain-containing protein</fullName>
    </submittedName>
</protein>
<dbReference type="Proteomes" id="UP000199580">
    <property type="component" value="Unassembled WGS sequence"/>
</dbReference>
<dbReference type="InterPro" id="IPR013431">
    <property type="entry name" value="Delta_60_rpt"/>
</dbReference>
<dbReference type="Gene3D" id="2.80.10.50">
    <property type="match status" value="5"/>
</dbReference>
<dbReference type="AlphaFoldDB" id="A0A1G9BIL3"/>
<organism evidence="4 5">
    <name type="scientific">Flavobacterium noncentrifugens</name>
    <dbReference type="NCBI Taxonomy" id="1128970"/>
    <lineage>
        <taxon>Bacteria</taxon>
        <taxon>Pseudomonadati</taxon>
        <taxon>Bacteroidota</taxon>
        <taxon>Flavobacteriia</taxon>
        <taxon>Flavobacteriales</taxon>
        <taxon>Flavobacteriaceae</taxon>
        <taxon>Flavobacterium</taxon>
    </lineage>
</organism>
<gene>
    <name evidence="4" type="ORF">SAMN04487935_3215</name>
</gene>
<dbReference type="SUPFAM" id="SSF63829">
    <property type="entry name" value="Calcium-dependent phosphotriesterase"/>
    <property type="match status" value="1"/>
</dbReference>
<feature type="chain" id="PRO_5011690029" evidence="2">
    <location>
        <begin position="23"/>
        <end position="899"/>
    </location>
</feature>
<proteinExistence type="predicted"/>
<evidence type="ECO:0000256" key="2">
    <source>
        <dbReference type="SAM" id="SignalP"/>
    </source>
</evidence>
<feature type="domain" description="Secretion system C-terminal sorting" evidence="3">
    <location>
        <begin position="830"/>
        <end position="897"/>
    </location>
</feature>
<evidence type="ECO:0000313" key="5">
    <source>
        <dbReference type="Proteomes" id="UP000199580"/>
    </source>
</evidence>
<name>A0A1G9BIL3_9FLAO</name>
<dbReference type="NCBIfam" id="TIGR02608">
    <property type="entry name" value="delta_60_rpt"/>
    <property type="match status" value="8"/>
</dbReference>
<dbReference type="RefSeq" id="WP_091397800.1">
    <property type="nucleotide sequence ID" value="NZ_BKAI01000014.1"/>
</dbReference>
<accession>A0A1G9BIL3</accession>
<sequence length="899" mass="98805">MKILYYALILLCANLSAQTIDATFNPGSNETAKEYIGRQSAPLQSGKFLTIYSLYDVGDEGISKIIRITENGSIDNTFTPIEFGESDSFFPSRIFMRPDDSFVVTSSASIRSYTASGQLTANFINPSFETTATTGQMINDLVFQTDGKMILSGQFTIVNGIAKRGLVRLNLDGSIDATFNPSGTGLYGSANQAVVQENGKIVVCGNFHSYNGVAKHHILRLNADGTIDSSFDVPYIDGPFGGFQKGIKDPIRGIAVQADGKIIPVGAEMYENYTVFYNIVRLNANGTRDIKFDDTTNTIATNYVTVKSDGSIWTKGGSYVAKYNSNGIRDISFLQSTVKYSESTNGGFYFIGDKVVVNSDYWDVSGITRDYIFRLNANGSIDKTFNPGYGFNKIFHNRANRLNQDAIVSKILKDGKIFVSGNFSSYNDVGCPSVIRLTRDGSIDPTFVLDPGVLASNTGQDNQTDNQLIQQQPDGKLILGRSLFYSTIAGITGTIRLNENGSIDLPFSLAVANIVITSYLIQPDGKIVINSGFSIRRLNGDGSIDTTFNGPTDANGYSIIELQKDGKILVAGLGSTGGWPYLKRLNADGSPDNTMRTINRDPFNAVKVQPDGKILIFSGTFGKRISRVNEDGTEDTTFNEYVGDVLPINVFENGQILLISAYNWFNLESYRSIIILNSDGTFSHSFVNKSGYFGVQDCSNLIFWSELRDIDNSGKDYMLRYNINDIISAIPPDGPLHFSFTQGQTLLDIHVQGQNIQWYASQSSCMMENSKSAVASSPSTLDPNTPLVNGKTYYASQIINNIESLYRLPVTVELSLNTNNNPDASYFKTFPNPVKETFNIAAKENIEQIEVYNTHGMLLDSKNYSSNSLQIDFSNRGSGIYFVTVRSEHQSQTIKVIKN</sequence>
<keyword evidence="5" id="KW-1185">Reference proteome</keyword>
<dbReference type="STRING" id="1128970.SAMN04487935_3215"/>
<reference evidence="4 5" key="1">
    <citation type="submission" date="2016-10" db="EMBL/GenBank/DDBJ databases">
        <authorList>
            <person name="de Groot N.N."/>
        </authorList>
    </citation>
    <scope>NUCLEOTIDE SEQUENCE [LARGE SCALE GENOMIC DNA]</scope>
    <source>
        <strain evidence="4 5">CGMCC 1.10076</strain>
    </source>
</reference>
<dbReference type="Pfam" id="PF17164">
    <property type="entry name" value="DUF5122"/>
    <property type="match status" value="8"/>
</dbReference>
<dbReference type="OrthoDB" id="9805017at2"/>